<dbReference type="AlphaFoldDB" id="A0A1H8FNB5"/>
<evidence type="ECO:0008006" key="5">
    <source>
        <dbReference type="Google" id="ProtNLM"/>
    </source>
</evidence>
<feature type="transmembrane region" description="Helical" evidence="2">
    <location>
        <begin position="302"/>
        <end position="325"/>
    </location>
</feature>
<feature type="transmembrane region" description="Helical" evidence="2">
    <location>
        <begin position="97"/>
        <end position="116"/>
    </location>
</feature>
<proteinExistence type="predicted"/>
<keyword evidence="2" id="KW-0812">Transmembrane</keyword>
<feature type="transmembrane region" description="Helical" evidence="2">
    <location>
        <begin position="391"/>
        <end position="409"/>
    </location>
</feature>
<keyword evidence="2" id="KW-0472">Membrane</keyword>
<feature type="region of interest" description="Disordered" evidence="1">
    <location>
        <begin position="1"/>
        <end position="54"/>
    </location>
</feature>
<evidence type="ECO:0000313" key="4">
    <source>
        <dbReference type="Proteomes" id="UP000198775"/>
    </source>
</evidence>
<reference evidence="4" key="1">
    <citation type="submission" date="2016-10" db="EMBL/GenBank/DDBJ databases">
        <authorList>
            <person name="Varghese N."/>
            <person name="Submissions S."/>
        </authorList>
    </citation>
    <scope>NUCLEOTIDE SEQUENCE [LARGE SCALE GENOMIC DNA]</scope>
    <source>
        <strain evidence="4">IBRC-M 10043</strain>
    </source>
</reference>
<evidence type="ECO:0000313" key="3">
    <source>
        <dbReference type="EMBL" id="SEN32974.1"/>
    </source>
</evidence>
<accession>A0A1H8FNB5</accession>
<feature type="transmembrane region" description="Helical" evidence="2">
    <location>
        <begin position="619"/>
        <end position="638"/>
    </location>
</feature>
<keyword evidence="2" id="KW-1133">Transmembrane helix</keyword>
<keyword evidence="4" id="KW-1185">Reference proteome</keyword>
<gene>
    <name evidence="3" type="ORF">SAMN05216388_1002329</name>
</gene>
<feature type="transmembrane region" description="Helical" evidence="2">
    <location>
        <begin position="122"/>
        <end position="141"/>
    </location>
</feature>
<feature type="transmembrane region" description="Helical" evidence="2">
    <location>
        <begin position="584"/>
        <end position="607"/>
    </location>
</feature>
<dbReference type="RefSeq" id="WP_244514927.1">
    <property type="nucleotide sequence ID" value="NZ_FOCX01000002.1"/>
</dbReference>
<feature type="transmembrane region" description="Helical" evidence="2">
    <location>
        <begin position="352"/>
        <end position="371"/>
    </location>
</feature>
<dbReference type="Proteomes" id="UP000198775">
    <property type="component" value="Unassembled WGS sequence"/>
</dbReference>
<protein>
    <recommendedName>
        <fullName evidence="5">Flagellar protein FlaJ</fullName>
    </recommendedName>
</protein>
<name>A0A1H8FNB5_9EURY</name>
<evidence type="ECO:0000256" key="2">
    <source>
        <dbReference type="SAM" id="Phobius"/>
    </source>
</evidence>
<sequence>MSSPTAADAEEGSEDDLGSRVQGFLTGQEADAAGSSGAASRRERRRQRRAERSREPIVELSTVVHGLASLYPYEVETSDELADSLSFLQSAYRAETVVRAGYGAGMLSLFALVPLIMSPLPLSAVAFLMLLLPLGVIHGVHSTPHVLADLRRTRALGDTPNLIGRAVLRMQIQPATENAVRFAADTGRGPLAESLSAHIDRSIGTPRTGLTSFADEWAEEFPAIRRSAALLVTAQDAPEGERGRTLDRALSAILDGTRNQMAAFTSAIQGPTTALYAFGVMLPMALVALIPAATLAGYPVSIWVFVVLYNLTLPLILLAASAWLLTRRPVAFPPPQVSRAHPDVPDRVTKPLLIGLGVGGFAFGLLQFAGLVGRVPPLAPVASVVGPVSHLAPIVALGLGLGSFLLAAYQPIKNVRDYVRDVEEHLVDALYLVGRQVDEDEAVESAIAHAGDRVPEETGEVFADAAGIQRRLRTSVHEAFLGDYGALKDIPSPRAEGTASLLSIAADEGQPAGRAIVSMADHLEELQEVEGETKRALATVTNTLEHTASFFGPMVGGATVGLAGGMVGEGAAAADVEPMPVEPLGIVVGVYVITLCFILTALSIGLRHGLDRSLVGYKIGQSLVFAVPIYAMTLYIVGSIM</sequence>
<evidence type="ECO:0000256" key="1">
    <source>
        <dbReference type="SAM" id="MobiDB-lite"/>
    </source>
</evidence>
<dbReference type="EMBL" id="FOCX01000002">
    <property type="protein sequence ID" value="SEN32974.1"/>
    <property type="molecule type" value="Genomic_DNA"/>
</dbReference>
<feature type="compositionally biased region" description="Low complexity" evidence="1">
    <location>
        <begin position="27"/>
        <end position="39"/>
    </location>
</feature>
<organism evidence="3 4">
    <name type="scientific">Halorientalis persicus</name>
    <dbReference type="NCBI Taxonomy" id="1367881"/>
    <lineage>
        <taxon>Archaea</taxon>
        <taxon>Methanobacteriati</taxon>
        <taxon>Methanobacteriota</taxon>
        <taxon>Stenosarchaea group</taxon>
        <taxon>Halobacteria</taxon>
        <taxon>Halobacteriales</taxon>
        <taxon>Haloarculaceae</taxon>
        <taxon>Halorientalis</taxon>
    </lineage>
</organism>
<feature type="transmembrane region" description="Helical" evidence="2">
    <location>
        <begin position="274"/>
        <end position="296"/>
    </location>
</feature>